<organism evidence="1 2">
    <name type="scientific">Pandoraea apista</name>
    <dbReference type="NCBI Taxonomy" id="93218"/>
    <lineage>
        <taxon>Bacteria</taxon>
        <taxon>Pseudomonadati</taxon>
        <taxon>Pseudomonadota</taxon>
        <taxon>Betaproteobacteria</taxon>
        <taxon>Burkholderiales</taxon>
        <taxon>Burkholderiaceae</taxon>
        <taxon>Pandoraea</taxon>
    </lineage>
</organism>
<dbReference type="Proteomes" id="UP000364291">
    <property type="component" value="Unassembled WGS sequence"/>
</dbReference>
<reference evidence="1 2" key="1">
    <citation type="submission" date="2019-08" db="EMBL/GenBank/DDBJ databases">
        <authorList>
            <person name="Peeters C."/>
        </authorList>
    </citation>
    <scope>NUCLEOTIDE SEQUENCE [LARGE SCALE GENOMIC DNA]</scope>
    <source>
        <strain evidence="1 2">LMG 18089</strain>
    </source>
</reference>
<accession>A0A5E5P2G9</accession>
<dbReference type="AlphaFoldDB" id="A0A5E5P2G9"/>
<name>A0A5E5P2G9_9BURK</name>
<dbReference type="RefSeq" id="WP_150728511.1">
    <property type="nucleotide sequence ID" value="NZ_CABPSX010000002.1"/>
</dbReference>
<evidence type="ECO:0000313" key="1">
    <source>
        <dbReference type="EMBL" id="VVG70373.1"/>
    </source>
</evidence>
<dbReference type="EMBL" id="CABPSX010000002">
    <property type="protein sequence ID" value="VVG70373.1"/>
    <property type="molecule type" value="Genomic_DNA"/>
</dbReference>
<protein>
    <submittedName>
        <fullName evidence="1">Uncharacterized protein</fullName>
    </submittedName>
</protein>
<proteinExistence type="predicted"/>
<sequence length="106" mass="11365">MNARETVRAENPHVPPRLLDDLLWTVQRGAFGPEVDTAYSRALMAGTLTITPALLDLAGEKAGILRDPNERDLLDRTAEAAMLTTTAEDAQASTGLAPAGRKLARL</sequence>
<dbReference type="OrthoDB" id="9955416at2"/>
<evidence type="ECO:0000313" key="2">
    <source>
        <dbReference type="Proteomes" id="UP000364291"/>
    </source>
</evidence>
<gene>
    <name evidence="1" type="ORF">PAP18089_01333</name>
</gene>